<feature type="non-terminal residue" evidence="1">
    <location>
        <position position="1"/>
    </location>
</feature>
<accession>A0A7T8QVU9</accession>
<dbReference type="AlphaFoldDB" id="A0A7T8QVU9"/>
<evidence type="ECO:0000313" key="1">
    <source>
        <dbReference type="EMBL" id="QQP56932.1"/>
    </source>
</evidence>
<feature type="non-terminal residue" evidence="1">
    <location>
        <position position="65"/>
    </location>
</feature>
<protein>
    <submittedName>
        <fullName evidence="1">Uncharacterized protein</fullName>
    </submittedName>
</protein>
<proteinExistence type="predicted"/>
<dbReference type="EMBL" id="CP045890">
    <property type="protein sequence ID" value="QQP56932.1"/>
    <property type="molecule type" value="Genomic_DNA"/>
</dbReference>
<name>A0A7T8QVU9_CALRO</name>
<organism evidence="1 2">
    <name type="scientific">Caligus rogercresseyi</name>
    <name type="common">Sea louse</name>
    <dbReference type="NCBI Taxonomy" id="217165"/>
    <lineage>
        <taxon>Eukaryota</taxon>
        <taxon>Metazoa</taxon>
        <taxon>Ecdysozoa</taxon>
        <taxon>Arthropoda</taxon>
        <taxon>Crustacea</taxon>
        <taxon>Multicrustacea</taxon>
        <taxon>Hexanauplia</taxon>
        <taxon>Copepoda</taxon>
        <taxon>Siphonostomatoida</taxon>
        <taxon>Caligidae</taxon>
        <taxon>Caligus</taxon>
    </lineage>
</organism>
<reference evidence="2" key="1">
    <citation type="submission" date="2021-01" db="EMBL/GenBank/DDBJ databases">
        <title>Caligus Genome Assembly.</title>
        <authorList>
            <person name="Gallardo-Escarate C."/>
        </authorList>
    </citation>
    <scope>NUCLEOTIDE SEQUENCE [LARGE SCALE GENOMIC DNA]</scope>
</reference>
<gene>
    <name evidence="1" type="ORF">FKW44_001768</name>
</gene>
<sequence length="65" mass="7235">FISELGQVPSTRNSIEILAVAEKKLGILTEKLSGVDIFEKKLAMEEEEFVPIGLLSEPEDMLDDE</sequence>
<dbReference type="Proteomes" id="UP000595437">
    <property type="component" value="Chromosome 1"/>
</dbReference>
<dbReference type="OrthoDB" id="269804at2759"/>
<keyword evidence="2" id="KW-1185">Reference proteome</keyword>
<evidence type="ECO:0000313" key="2">
    <source>
        <dbReference type="Proteomes" id="UP000595437"/>
    </source>
</evidence>